<protein>
    <submittedName>
        <fullName evidence="8">Doubled CXXCH domain-containing protein</fullName>
    </submittedName>
</protein>
<reference evidence="9" key="1">
    <citation type="submission" date="2017-02" db="EMBL/GenBank/DDBJ databases">
        <authorList>
            <person name="Varghese N."/>
            <person name="Submissions S."/>
        </authorList>
    </citation>
    <scope>NUCLEOTIDE SEQUENCE [LARGE SCALE GENOMIC DNA]</scope>
    <source>
        <strain evidence="9">DSM 16521</strain>
    </source>
</reference>
<evidence type="ECO:0000259" key="7">
    <source>
        <dbReference type="PROSITE" id="PS51007"/>
    </source>
</evidence>
<feature type="domain" description="Fibronectin type-III" evidence="6">
    <location>
        <begin position="1829"/>
        <end position="1922"/>
    </location>
</feature>
<dbReference type="InterPro" id="IPR009056">
    <property type="entry name" value="Cyt_c-like_dom"/>
</dbReference>
<feature type="region of interest" description="Disordered" evidence="5">
    <location>
        <begin position="1378"/>
        <end position="1402"/>
    </location>
</feature>
<feature type="domain" description="Fibronectin type-III" evidence="6">
    <location>
        <begin position="1501"/>
        <end position="1602"/>
    </location>
</feature>
<dbReference type="SUPFAM" id="SSF49265">
    <property type="entry name" value="Fibronectin type III"/>
    <property type="match status" value="3"/>
</dbReference>
<feature type="domain" description="Fibronectin type-III" evidence="6">
    <location>
        <begin position="1931"/>
        <end position="2027"/>
    </location>
</feature>
<evidence type="ECO:0000256" key="3">
    <source>
        <dbReference type="ARBA" id="ARBA00023004"/>
    </source>
</evidence>
<dbReference type="Pfam" id="PF09699">
    <property type="entry name" value="Paired_CXXCH_1"/>
    <property type="match status" value="8"/>
</dbReference>
<evidence type="ECO:0000256" key="2">
    <source>
        <dbReference type="ARBA" id="ARBA00022729"/>
    </source>
</evidence>
<dbReference type="InterPro" id="IPR051829">
    <property type="entry name" value="Multiheme_Cytochr_ET"/>
</dbReference>
<keyword evidence="4" id="KW-0349">Heme</keyword>
<dbReference type="RefSeq" id="WP_078666062.1">
    <property type="nucleotide sequence ID" value="NZ_FUXM01000028.1"/>
</dbReference>
<dbReference type="Gene3D" id="3.90.10.10">
    <property type="entry name" value="Cytochrome C3"/>
    <property type="match status" value="1"/>
</dbReference>
<dbReference type="Proteomes" id="UP000189933">
    <property type="component" value="Unassembled WGS sequence"/>
</dbReference>
<dbReference type="CDD" id="cd00063">
    <property type="entry name" value="FN3"/>
    <property type="match status" value="3"/>
</dbReference>
<dbReference type="PROSITE" id="PS51007">
    <property type="entry name" value="CYTC"/>
    <property type="match status" value="1"/>
</dbReference>
<dbReference type="InterPro" id="IPR013783">
    <property type="entry name" value="Ig-like_fold"/>
</dbReference>
<evidence type="ECO:0000313" key="9">
    <source>
        <dbReference type="Proteomes" id="UP000189933"/>
    </source>
</evidence>
<dbReference type="Gene3D" id="2.60.40.10">
    <property type="entry name" value="Immunoglobulins"/>
    <property type="match status" value="4"/>
</dbReference>
<feature type="compositionally biased region" description="Basic and acidic residues" evidence="5">
    <location>
        <begin position="1379"/>
        <end position="1388"/>
    </location>
</feature>
<dbReference type="InterPro" id="IPR036280">
    <property type="entry name" value="Multihaem_cyt_sf"/>
</dbReference>
<dbReference type="InterPro" id="IPR003961">
    <property type="entry name" value="FN3_dom"/>
</dbReference>
<evidence type="ECO:0000256" key="4">
    <source>
        <dbReference type="PROSITE-ProRule" id="PRU00433"/>
    </source>
</evidence>
<organism evidence="8 9">
    <name type="scientific">Carboxydocella sporoproducens DSM 16521</name>
    <dbReference type="NCBI Taxonomy" id="1121270"/>
    <lineage>
        <taxon>Bacteria</taxon>
        <taxon>Bacillati</taxon>
        <taxon>Bacillota</taxon>
        <taxon>Clostridia</taxon>
        <taxon>Eubacteriales</taxon>
        <taxon>Clostridiales Family XVI. Incertae Sedis</taxon>
        <taxon>Carboxydocella</taxon>
    </lineage>
</organism>
<accession>A0A1T4RC43</accession>
<keyword evidence="1 4" id="KW-0479">Metal-binding</keyword>
<feature type="domain" description="Cytochrome c" evidence="7">
    <location>
        <begin position="1257"/>
        <end position="1433"/>
    </location>
</feature>
<gene>
    <name evidence="8" type="ORF">SAMN02745885_02032</name>
</gene>
<dbReference type="EMBL" id="FUXM01000028">
    <property type="protein sequence ID" value="SKA13535.1"/>
    <property type="molecule type" value="Genomic_DNA"/>
</dbReference>
<dbReference type="NCBIfam" id="TIGR01905">
    <property type="entry name" value="paired_CXXCH_1"/>
    <property type="match status" value="4"/>
</dbReference>
<name>A0A1T4RC43_9FIRM</name>
<proteinExistence type="predicted"/>
<evidence type="ECO:0000313" key="8">
    <source>
        <dbReference type="EMBL" id="SKA13535.1"/>
    </source>
</evidence>
<keyword evidence="2" id="KW-0732">Signal</keyword>
<dbReference type="PANTHER" id="PTHR35038:SF6">
    <property type="entry name" value="SURFACE LOCALIZED DECAHEME CYTOCHROME C LIPOPROTEIN"/>
    <property type="match status" value="1"/>
</dbReference>
<keyword evidence="9" id="KW-1185">Reference proteome</keyword>
<dbReference type="GO" id="GO:0016491">
    <property type="term" value="F:oxidoreductase activity"/>
    <property type="evidence" value="ECO:0007669"/>
    <property type="project" value="TreeGrafter"/>
</dbReference>
<dbReference type="GO" id="GO:0046872">
    <property type="term" value="F:metal ion binding"/>
    <property type="evidence" value="ECO:0007669"/>
    <property type="project" value="UniProtKB-KW"/>
</dbReference>
<evidence type="ECO:0000256" key="5">
    <source>
        <dbReference type="SAM" id="MobiDB-lite"/>
    </source>
</evidence>
<dbReference type="PROSITE" id="PS50853">
    <property type="entry name" value="FN3"/>
    <property type="match status" value="3"/>
</dbReference>
<dbReference type="Gene3D" id="1.10.1130.10">
    <property type="entry name" value="Flavocytochrome C3, Chain A"/>
    <property type="match status" value="5"/>
</dbReference>
<dbReference type="SUPFAM" id="SSF48695">
    <property type="entry name" value="Multiheme cytochromes"/>
    <property type="match status" value="7"/>
</dbReference>
<dbReference type="SMART" id="SM00060">
    <property type="entry name" value="FN3"/>
    <property type="match status" value="4"/>
</dbReference>
<evidence type="ECO:0000259" key="6">
    <source>
        <dbReference type="PROSITE" id="PS50853"/>
    </source>
</evidence>
<sequence length="2792" mass="302165">MKKTVLSTGKFNIFLLTVGCWLAFISWAWAWPNGKLDTASEKNYCYSCHDTRGGGTVTLLDVSVNGTSKGAVSEVSLTAGQALEITYRVTGLGYGLNGTVAGAVQVPATYQWQVANPDTPWSDNGQSDLTPWAVAKQDTAKSAPLYSPYMFVTDFPANSTPVNQQGVTLDDGSNGTPGDRNRKLHDEVFKVKLIPPAVQGVYTIYIQGVGRDSTGNLAYAQQAVTVKVVASPALQPHGKFTDPGRQDLCKLCHSTHSAHGYQLVLKDTVADTCYVCHDGTASVYNVKSQFDVQANPSHHKVPEGKTFCQDCHNPHFSNTDSTSAVTGKKNGSIRLLAAQRNVNGTLKGPNYSGNDVCWTCHGAPSDLPRPFGIDHQTFFANSVHNIGNDPNSLMQYASVDANLNPVAPTSSPQTDGIAMVEREPITGESATGTMIACLNCHKPHGSSNYPLLRWENKANLCINCHVSKGFNYYQYSSQNKIYNSSNAFTGSIHDQKFAAWNGCMMCHEPHGSKYQFMITAPFVNKPYPTAVTHNRNELCFKCHDYRYYWNNGSNPIVGSRFGNGNGRNYHWHVNSYKLSCRTCHDPHTGSNQYFDLSNTNAYKNGTKVNNSNWNLNNPVNISFDWSYLLNAVSPANGRLAFYATGTDSQGNATGYACYLNCKANHTPKGYLRNPYAGPALNCVACHDQNEFDKNSSHPIIYAGTSSGKKVSCDTCHEPDHTKHTGSNPYGLKNPVAWTDPVSGTAVTPDPVSVPNFATTEYRDWCFTCHGTTRHITEDYQANFTGKPHASLSRSNSKYGTTADGVSKDQPCLVCHEHHASTNVRLLRRDIDTTDTHAIDADTDVGKVNACLDCHDGYPAKQDIRKLYYAETSAGHFIKSVDSTKKLLCTECHSPHGTTNAKYLWDRDKYGTLQFAGTAWPTNKTGSSFNVREFCLVCHPTSDQPSRVYYTGNTIKVTSSDQPANSYKITIKPLPASIASHSSTSTDKCDICHDPHKPWPATGSNADCYLCHGKRGEAYNIEALMGQEGTLSAGKISRHKIYDPNTADTNDCMTKCHLAHPHNPRSNNIKAVDEKTLCFNCHDTNGAPGPQPRIDMLKYAGKPHDYVKQEHSYSDGSGFGNNCTKCHNPHGSDYKPLLKWANGDTLCYQCHDGLHTDGNGATISNIKTLYQAYGHYLKSDPTKKLKCADCHFPHGTSNTKYLRDADVSEAIYTNGDTNQLRTFPSNIGSNDSRRPFCTVCHLPNNQDASADFVRWVDPDLPGGQIDLAELPLVGPKSGITLSEHTAVSTANCMACHNPHDPRPVGSNKDCYKCHGGSSALAPNIDQLAGLWDGTQNTWPDGQGGRTTTSTIVSYHKITDALSPDTNTCMTNCHKPHSHNPKADLIKDRTGASGDVTPPNAPSGLSAQALAKSLVKVSWTPSDSSDIFGYYIYRNDFTDANAIGVINNTSTTGTVSFYDGAVRGTPPFTYKIKAFDRAGNSTWLNTTVNVSPAYTSDTTAPSAPADLKAVALNSARISLTWSRSTDASGVKGYYIYRSTDGTNFTRIGFSGTTSFVDAPGLNNGILPNTTYWYKVTAIDKTLDLGGTGNESGYSNVASVTTPTATIPVTNGLYKSGSNVVEFFDYQNGRTNIFPAGTNIRVKVTTSTINNATTRRVIVYSKTGGQLATYTMSQTSTSAPYTYEVTFTRSTPGLYYFLVEVSSGAGTIRAYEAVEIAATTEHYRTYEDSGYTTEKLEFQAGQVVYGEVSANVNGTIGTTTATLYRMDGTTAATLTASNVAYNGNYIRFQVTWPSGLNAGDWYSLYIRVRNTGGTTLVNEYKMLKNYAVDTTPPSAPTISSLQPGSNSVVVNWSASTPADDVAGYSIYRSSDGTNYIKVGSVDAANLSFTDSGLKGNTQYWYRVSAFDLSGNAATGAAVTTTTAAEPVDNVAPPPPAGVNATPIKDIVTGSMAVELTWAPASAADGVVGYNIYRIVPGFSQPLKVGSTTGTTWTDLYLKGTTSYSYYVTAFDLEGNESSFSTKVTALTLVDPMASLERALCMTCHDGTGSPPGAPVIGTSYNSSKHNVDVPVDTFSDGSIYYGNCTKCHVPHGSQYPSLLKKAKDNELCFDCHTNASSNYKYSGRRTFEMSAHSRTTDSPSGTPIVFPNSYGTGGTRDPNSAADKATYAGKCFNCHTPHGKFVPTEHGGDGVSVTRASTLDSYRFTVGADTFISVNALCEGCHAAVSFGAWNGFTIYNKTAHGNKNNLLVRWDNESAPSECTNCHDPHGTDYGSMLKLPMNTDAVDSNGNSLKNSVCFWCHDKPEVIAQTYWFRGKAAYNASEHASKAKWYDSATGQSAMFVPGNCMNCHSPHGKEDPSNPGNPYPKQLLKNPDNNELCYNCHDSVALVKKVYGTGVYWYEAAAPGYPTVYWKGGTNNNDNTIPDTELVDPAVKIAGQSLFSVSSHGSNANAKWPGGTEGGNYTQASNAAGACYNCHDPHGSGYQSSTLKPASDLCFTCHDGTGPSSKNVAGQFDGTVGHTVKDPNYIARHVPGQDPAQMNYDDNSKTVQCVDCHNTHILKTKDTFVRDNLKASGIDVNGNFKQVADFQYEVCIKCHSTFGSKTTLPTGWSDVRSRFQTTHDSHHGVFGVKGTNTYVNSTTLTTYGLNILNRTPPAGQGKVLCSDCHYTHTGTDVSNPYNLKLSTDTAVSSAPLIVKHCTLCHKPTSYGYTTSTGSRFSNHSKGDHKTSNGCYECHGDPSVKGYMHGFTWNGYGKFIRGRAIAEYYPSNIGSKNGCYLLQGTCGSHTTRTSRTSGS</sequence>
<dbReference type="InterPro" id="IPR010177">
    <property type="entry name" value="Paired_CXXCH_1"/>
</dbReference>
<dbReference type="OrthoDB" id="833750at2"/>
<dbReference type="InterPro" id="IPR036116">
    <property type="entry name" value="FN3_sf"/>
</dbReference>
<evidence type="ECO:0000256" key="1">
    <source>
        <dbReference type="ARBA" id="ARBA00022723"/>
    </source>
</evidence>
<dbReference type="GO" id="GO:0009055">
    <property type="term" value="F:electron transfer activity"/>
    <property type="evidence" value="ECO:0007669"/>
    <property type="project" value="InterPro"/>
</dbReference>
<dbReference type="PANTHER" id="PTHR35038">
    <property type="entry name" value="DISSIMILATORY SULFITE REDUCTASE SIRA"/>
    <property type="match status" value="1"/>
</dbReference>
<dbReference type="GO" id="GO:0020037">
    <property type="term" value="F:heme binding"/>
    <property type="evidence" value="ECO:0007669"/>
    <property type="project" value="InterPro"/>
</dbReference>
<keyword evidence="3 4" id="KW-0408">Iron</keyword>